<evidence type="ECO:0000259" key="7">
    <source>
        <dbReference type="PROSITE" id="PS50042"/>
    </source>
</evidence>
<keyword evidence="4" id="KW-0142">cGMP-binding</keyword>
<dbReference type="SUPFAM" id="SSF51206">
    <property type="entry name" value="cAMP-binding domain-like"/>
    <property type="match status" value="1"/>
</dbReference>
<dbReference type="PANTHER" id="PTHR24348">
    <property type="entry name" value="SERINE/THREONINE-PROTEIN KINASE UNC-51-RELATED"/>
    <property type="match status" value="1"/>
</dbReference>
<dbReference type="CDD" id="cd00038">
    <property type="entry name" value="CAP_ED"/>
    <property type="match status" value="1"/>
</dbReference>
<dbReference type="GO" id="GO:0004674">
    <property type="term" value="F:protein serine/threonine kinase activity"/>
    <property type="evidence" value="ECO:0007669"/>
    <property type="project" value="UniProtKB-KW"/>
</dbReference>
<keyword evidence="3 5" id="KW-0067">ATP-binding</keyword>
<dbReference type="InterPro" id="IPR000719">
    <property type="entry name" value="Prot_kinase_dom"/>
</dbReference>
<keyword evidence="1" id="KW-0140">cGMP</keyword>
<keyword evidence="8" id="KW-0418">Kinase</keyword>
<dbReference type="PANTHER" id="PTHR24348:SF68">
    <property type="entry name" value="SERINE_THREONINE-PROTEIN KINASE ATG1C"/>
    <property type="match status" value="1"/>
</dbReference>
<accession>A0ABY0ITH0</accession>
<dbReference type="SMART" id="SM00220">
    <property type="entry name" value="S_TKc"/>
    <property type="match status" value="1"/>
</dbReference>
<evidence type="ECO:0000259" key="6">
    <source>
        <dbReference type="PROSITE" id="PS50011"/>
    </source>
</evidence>
<reference evidence="8 9" key="1">
    <citation type="submission" date="2019-02" db="EMBL/GenBank/DDBJ databases">
        <title>Genomic Encyclopedia of Type Strains, Phase IV (KMG-IV): sequencing the most valuable type-strain genomes for metagenomic binning, comparative biology and taxonomic classification.</title>
        <authorList>
            <person name="Goeker M."/>
        </authorList>
    </citation>
    <scope>NUCLEOTIDE SEQUENCE [LARGE SCALE GENOMIC DNA]</scope>
    <source>
        <strain evidence="8 9">DSM 21223</strain>
    </source>
</reference>
<name>A0ABY0ITH0_9RHOO</name>
<gene>
    <name evidence="8" type="ORF">EV678_1093</name>
</gene>
<feature type="binding site" evidence="5">
    <location>
        <position position="41"/>
    </location>
    <ligand>
        <name>ATP</name>
        <dbReference type="ChEBI" id="CHEBI:30616"/>
    </ligand>
</feature>
<feature type="domain" description="Cyclic nucleotide-binding" evidence="7">
    <location>
        <begin position="305"/>
        <end position="402"/>
    </location>
</feature>
<evidence type="ECO:0000313" key="9">
    <source>
        <dbReference type="Proteomes" id="UP000292136"/>
    </source>
</evidence>
<dbReference type="InterPro" id="IPR017441">
    <property type="entry name" value="Protein_kinase_ATP_BS"/>
</dbReference>
<protein>
    <submittedName>
        <fullName evidence="8">Non-specific serine/threonine protein kinase</fullName>
    </submittedName>
</protein>
<dbReference type="Gene3D" id="2.60.120.10">
    <property type="entry name" value="Jelly Rolls"/>
    <property type="match status" value="1"/>
</dbReference>
<evidence type="ECO:0000313" key="8">
    <source>
        <dbReference type="EMBL" id="RZT90281.1"/>
    </source>
</evidence>
<evidence type="ECO:0000256" key="2">
    <source>
        <dbReference type="ARBA" id="ARBA00022741"/>
    </source>
</evidence>
<dbReference type="InterPro" id="IPR008271">
    <property type="entry name" value="Ser/Thr_kinase_AS"/>
</dbReference>
<proteinExistence type="predicted"/>
<dbReference type="EMBL" id="SHKM01000001">
    <property type="protein sequence ID" value="RZT90281.1"/>
    <property type="molecule type" value="Genomic_DNA"/>
</dbReference>
<evidence type="ECO:0000256" key="1">
    <source>
        <dbReference type="ARBA" id="ARBA00022535"/>
    </source>
</evidence>
<dbReference type="PROSITE" id="PS50011">
    <property type="entry name" value="PROTEIN_KINASE_DOM"/>
    <property type="match status" value="1"/>
</dbReference>
<dbReference type="Gene3D" id="1.10.510.10">
    <property type="entry name" value="Transferase(Phosphotransferase) domain 1"/>
    <property type="match status" value="1"/>
</dbReference>
<evidence type="ECO:0000256" key="3">
    <source>
        <dbReference type="ARBA" id="ARBA00022840"/>
    </source>
</evidence>
<dbReference type="Pfam" id="PF00069">
    <property type="entry name" value="Pkinase"/>
    <property type="match status" value="1"/>
</dbReference>
<keyword evidence="2 5" id="KW-0547">Nucleotide-binding</keyword>
<dbReference type="PROSITE" id="PS50042">
    <property type="entry name" value="CNMP_BINDING_3"/>
    <property type="match status" value="1"/>
</dbReference>
<dbReference type="Pfam" id="PF00027">
    <property type="entry name" value="cNMP_binding"/>
    <property type="match status" value="1"/>
</dbReference>
<dbReference type="RefSeq" id="WP_130458774.1">
    <property type="nucleotide sequence ID" value="NZ_SHKM01000001.1"/>
</dbReference>
<sequence length="465" mass="52305">MPERIGRYEVVRELGRGATSIVYLARDPQAVDESRRQVALKLMRLGGENAALSRRLLKLFQTEGSIARRLDHLHITRVFDAVMEEVNGEQRTYMVMEYVNGTPLDQFCAIDRLLPMHRVVGIIFKCCLALDYAFRQGVVHRDIKPANILIDADDNPKITDFGLALNLQKDVGKDSTFVMGVGSPAYMSPEQVKGYPLNHKTDLYSLGVVLFQLLTGRTPFRAPTSAALMYKIVNMDTPSVCALNPAIPEAMDGIIRRALEKDLYSRYRNGADFAKDLSTVRYQILDEDDTARDMVRFDRLRQLPFFASFEDVELWEVLRISIWREIAPKVELMREGDEDRRFGIIVSGYAEVSRDGRAICRLGAGEVLGEMAYLHPESPERSASVVTLEPTVFLEVSGPALELASEELIERMRRALMARVVERLREADKILARFGDKAVEGGGARSGGVDYAELDCDLELLPPIE</sequence>
<dbReference type="InterPro" id="IPR014710">
    <property type="entry name" value="RmlC-like_jellyroll"/>
</dbReference>
<dbReference type="InterPro" id="IPR018490">
    <property type="entry name" value="cNMP-bd_dom_sf"/>
</dbReference>
<dbReference type="InterPro" id="IPR045269">
    <property type="entry name" value="Atg1-like"/>
</dbReference>
<dbReference type="Proteomes" id="UP000292136">
    <property type="component" value="Unassembled WGS sequence"/>
</dbReference>
<comment type="caution">
    <text evidence="8">The sequence shown here is derived from an EMBL/GenBank/DDBJ whole genome shotgun (WGS) entry which is preliminary data.</text>
</comment>
<dbReference type="PROSITE" id="PS00108">
    <property type="entry name" value="PROTEIN_KINASE_ST"/>
    <property type="match status" value="1"/>
</dbReference>
<dbReference type="SMART" id="SM00100">
    <property type="entry name" value="cNMP"/>
    <property type="match status" value="1"/>
</dbReference>
<organism evidence="8 9">
    <name type="scientific">Azospira oryzae</name>
    <dbReference type="NCBI Taxonomy" id="146939"/>
    <lineage>
        <taxon>Bacteria</taxon>
        <taxon>Pseudomonadati</taxon>
        <taxon>Pseudomonadota</taxon>
        <taxon>Betaproteobacteria</taxon>
        <taxon>Rhodocyclales</taxon>
        <taxon>Rhodocyclaceae</taxon>
        <taxon>Azospira</taxon>
    </lineage>
</organism>
<keyword evidence="8" id="KW-0723">Serine/threonine-protein kinase</keyword>
<evidence type="ECO:0000256" key="4">
    <source>
        <dbReference type="ARBA" id="ARBA00022992"/>
    </source>
</evidence>
<dbReference type="SUPFAM" id="SSF56112">
    <property type="entry name" value="Protein kinase-like (PK-like)"/>
    <property type="match status" value="1"/>
</dbReference>
<dbReference type="Gene3D" id="3.30.200.20">
    <property type="entry name" value="Phosphorylase Kinase, domain 1"/>
    <property type="match status" value="1"/>
</dbReference>
<dbReference type="InterPro" id="IPR000595">
    <property type="entry name" value="cNMP-bd_dom"/>
</dbReference>
<keyword evidence="9" id="KW-1185">Reference proteome</keyword>
<feature type="domain" description="Protein kinase" evidence="6">
    <location>
        <begin position="8"/>
        <end position="285"/>
    </location>
</feature>
<keyword evidence="8" id="KW-0808">Transferase</keyword>
<dbReference type="CDD" id="cd14014">
    <property type="entry name" value="STKc_PknB_like"/>
    <property type="match status" value="1"/>
</dbReference>
<evidence type="ECO:0000256" key="5">
    <source>
        <dbReference type="PROSITE-ProRule" id="PRU10141"/>
    </source>
</evidence>
<dbReference type="InterPro" id="IPR011009">
    <property type="entry name" value="Kinase-like_dom_sf"/>
</dbReference>
<dbReference type="PROSITE" id="PS00107">
    <property type="entry name" value="PROTEIN_KINASE_ATP"/>
    <property type="match status" value="1"/>
</dbReference>